<evidence type="ECO:0000313" key="6">
    <source>
        <dbReference type="EMBL" id="PWK33491.1"/>
    </source>
</evidence>
<keyword evidence="3" id="KW-0238">DNA-binding</keyword>
<dbReference type="GO" id="GO:0006351">
    <property type="term" value="P:DNA-templated transcription"/>
    <property type="evidence" value="ECO:0007669"/>
    <property type="project" value="TreeGrafter"/>
</dbReference>
<organism evidence="6 7">
    <name type="scientific">Cupriavidus plantarum</name>
    <dbReference type="NCBI Taxonomy" id="942865"/>
    <lineage>
        <taxon>Bacteria</taxon>
        <taxon>Pseudomonadati</taxon>
        <taxon>Pseudomonadota</taxon>
        <taxon>Betaproteobacteria</taxon>
        <taxon>Burkholderiales</taxon>
        <taxon>Burkholderiaceae</taxon>
        <taxon>Cupriavidus</taxon>
    </lineage>
</organism>
<dbReference type="GO" id="GO:0043565">
    <property type="term" value="F:sequence-specific DNA binding"/>
    <property type="evidence" value="ECO:0007669"/>
    <property type="project" value="TreeGrafter"/>
</dbReference>
<comment type="caution">
    <text evidence="6">The sequence shown here is derived from an EMBL/GenBank/DDBJ whole genome shotgun (WGS) entry which is preliminary data.</text>
</comment>
<dbReference type="GO" id="GO:0003700">
    <property type="term" value="F:DNA-binding transcription factor activity"/>
    <property type="evidence" value="ECO:0007669"/>
    <property type="project" value="InterPro"/>
</dbReference>
<dbReference type="InterPro" id="IPR005119">
    <property type="entry name" value="LysR_subst-bd"/>
</dbReference>
<protein>
    <submittedName>
        <fullName evidence="6">LysR family transcriptional regulator</fullName>
    </submittedName>
</protein>
<dbReference type="AlphaFoldDB" id="A0A316EP43"/>
<reference evidence="6 7" key="1">
    <citation type="submission" date="2018-05" db="EMBL/GenBank/DDBJ databases">
        <title>Genomic Encyclopedia of Type Strains, Phase IV (KMG-V): Genome sequencing to study the core and pangenomes of soil and plant-associated prokaryotes.</title>
        <authorList>
            <person name="Whitman W."/>
        </authorList>
    </citation>
    <scope>NUCLEOTIDE SEQUENCE [LARGE SCALE GENOMIC DNA]</scope>
    <source>
        <strain evidence="6 7">SLV-132</strain>
    </source>
</reference>
<dbReference type="InterPro" id="IPR058163">
    <property type="entry name" value="LysR-type_TF_proteobact-type"/>
</dbReference>
<evidence type="ECO:0000256" key="4">
    <source>
        <dbReference type="ARBA" id="ARBA00023163"/>
    </source>
</evidence>
<dbReference type="EMBL" id="QGGT01000004">
    <property type="protein sequence ID" value="PWK33491.1"/>
    <property type="molecule type" value="Genomic_DNA"/>
</dbReference>
<dbReference type="InterPro" id="IPR036388">
    <property type="entry name" value="WH-like_DNA-bd_sf"/>
</dbReference>
<comment type="similarity">
    <text evidence="1">Belongs to the LysR transcriptional regulatory family.</text>
</comment>
<dbReference type="InterPro" id="IPR036390">
    <property type="entry name" value="WH_DNA-bd_sf"/>
</dbReference>
<evidence type="ECO:0000256" key="2">
    <source>
        <dbReference type="ARBA" id="ARBA00023015"/>
    </source>
</evidence>
<sequence length="302" mass="33024">MIDLNDVYYFAKVVEHQGITAAARVLDVPKSSISRRVLALEAALGARLLQRTSRRFVITEIGAEFHRHALAMLVEAEAAENVVRTRTAEPSGTIRFTCSVAVAQLVLATLIPRFMATHPRVRIVEHATNRHVDLVHEGFDMGLRAHMTPLPDSSLVQRPLARIPWTLFASPRYLDRKGTPGSPEDLAAHDAIALGAPQDTYVWNLRDVRHADQLHAVTYQPSLVSDDMATLKAAACEGVGIVALPGYVGKAEMAAGKLVRVLPQWIAGVATLTLLMPSRRGLLPSVRAFGEYLAEEVPLLVQ</sequence>
<keyword evidence="7" id="KW-1185">Reference proteome</keyword>
<gene>
    <name evidence="6" type="ORF">C7419_104166</name>
</gene>
<feature type="domain" description="HTH lysR-type" evidence="5">
    <location>
        <begin position="2"/>
        <end position="59"/>
    </location>
</feature>
<dbReference type="RefSeq" id="WP_109584598.1">
    <property type="nucleotide sequence ID" value="NZ_CAJPUX010000004.1"/>
</dbReference>
<dbReference type="FunFam" id="1.10.10.10:FF:000001">
    <property type="entry name" value="LysR family transcriptional regulator"/>
    <property type="match status" value="1"/>
</dbReference>
<evidence type="ECO:0000259" key="5">
    <source>
        <dbReference type="PROSITE" id="PS50931"/>
    </source>
</evidence>
<dbReference type="Pfam" id="PF03466">
    <property type="entry name" value="LysR_substrate"/>
    <property type="match status" value="1"/>
</dbReference>
<dbReference type="SUPFAM" id="SSF46785">
    <property type="entry name" value="Winged helix' DNA-binding domain"/>
    <property type="match status" value="1"/>
</dbReference>
<dbReference type="Pfam" id="PF00126">
    <property type="entry name" value="HTH_1"/>
    <property type="match status" value="1"/>
</dbReference>
<dbReference type="PANTHER" id="PTHR30537:SF31">
    <property type="entry name" value="TRANSCRIPTIONAL REGULATOR, LYSR FAMILY"/>
    <property type="match status" value="1"/>
</dbReference>
<dbReference type="Proteomes" id="UP000245754">
    <property type="component" value="Unassembled WGS sequence"/>
</dbReference>
<dbReference type="PANTHER" id="PTHR30537">
    <property type="entry name" value="HTH-TYPE TRANSCRIPTIONAL REGULATOR"/>
    <property type="match status" value="1"/>
</dbReference>
<evidence type="ECO:0000256" key="3">
    <source>
        <dbReference type="ARBA" id="ARBA00023125"/>
    </source>
</evidence>
<dbReference type="Gene3D" id="3.40.190.290">
    <property type="match status" value="1"/>
</dbReference>
<proteinExistence type="inferred from homology"/>
<evidence type="ECO:0000256" key="1">
    <source>
        <dbReference type="ARBA" id="ARBA00009437"/>
    </source>
</evidence>
<keyword evidence="4" id="KW-0804">Transcription</keyword>
<dbReference type="GeneID" id="98342286"/>
<name>A0A316EP43_9BURK</name>
<accession>A0A316EP43</accession>
<dbReference type="Gene3D" id="1.10.10.10">
    <property type="entry name" value="Winged helix-like DNA-binding domain superfamily/Winged helix DNA-binding domain"/>
    <property type="match status" value="1"/>
</dbReference>
<dbReference type="SUPFAM" id="SSF53850">
    <property type="entry name" value="Periplasmic binding protein-like II"/>
    <property type="match status" value="1"/>
</dbReference>
<dbReference type="InterPro" id="IPR000847">
    <property type="entry name" value="LysR_HTH_N"/>
</dbReference>
<evidence type="ECO:0000313" key="7">
    <source>
        <dbReference type="Proteomes" id="UP000245754"/>
    </source>
</evidence>
<dbReference type="PROSITE" id="PS50931">
    <property type="entry name" value="HTH_LYSR"/>
    <property type="match status" value="1"/>
</dbReference>
<keyword evidence="2" id="KW-0805">Transcription regulation</keyword>